<evidence type="ECO:0000256" key="1">
    <source>
        <dbReference type="SAM" id="MobiDB-lite"/>
    </source>
</evidence>
<protein>
    <submittedName>
        <fullName evidence="2">Uncharacterized protein</fullName>
    </submittedName>
</protein>
<gene>
    <name evidence="2" type="ORF">GOMPHAMPRED_005739</name>
</gene>
<sequence length="123" mass="13624">MTVPELWLHLGTAVAVTGEDAFMSAFKLVQSWIRQDLYQGQLQLSSSPSDALALTTARMTNDHSKAHHRKKPSKNEKAGKKTMADKPNVSAKPAPHPIYRGFGYVWVNSLLYMGDVNPDVCII</sequence>
<feature type="compositionally biased region" description="Basic and acidic residues" evidence="1">
    <location>
        <begin position="73"/>
        <end position="84"/>
    </location>
</feature>
<name>A0A8H3FRB6_9LECA</name>
<accession>A0A8H3FRB6</accession>
<comment type="caution">
    <text evidence="2">The sequence shown here is derived from an EMBL/GenBank/DDBJ whole genome shotgun (WGS) entry which is preliminary data.</text>
</comment>
<keyword evidence="3" id="KW-1185">Reference proteome</keyword>
<dbReference type="EMBL" id="CAJPDQ010000036">
    <property type="protein sequence ID" value="CAF9930791.1"/>
    <property type="molecule type" value="Genomic_DNA"/>
</dbReference>
<dbReference type="Proteomes" id="UP000664169">
    <property type="component" value="Unassembled WGS sequence"/>
</dbReference>
<dbReference type="AlphaFoldDB" id="A0A8H3FRB6"/>
<feature type="region of interest" description="Disordered" evidence="1">
    <location>
        <begin position="59"/>
        <end position="93"/>
    </location>
</feature>
<evidence type="ECO:0000313" key="3">
    <source>
        <dbReference type="Proteomes" id="UP000664169"/>
    </source>
</evidence>
<organism evidence="2 3">
    <name type="scientific">Gomphillus americanus</name>
    <dbReference type="NCBI Taxonomy" id="1940652"/>
    <lineage>
        <taxon>Eukaryota</taxon>
        <taxon>Fungi</taxon>
        <taxon>Dikarya</taxon>
        <taxon>Ascomycota</taxon>
        <taxon>Pezizomycotina</taxon>
        <taxon>Lecanoromycetes</taxon>
        <taxon>OSLEUM clade</taxon>
        <taxon>Ostropomycetidae</taxon>
        <taxon>Ostropales</taxon>
        <taxon>Graphidaceae</taxon>
        <taxon>Gomphilloideae</taxon>
        <taxon>Gomphillus</taxon>
    </lineage>
</organism>
<proteinExistence type="predicted"/>
<evidence type="ECO:0000313" key="2">
    <source>
        <dbReference type="EMBL" id="CAF9930791.1"/>
    </source>
</evidence>
<reference evidence="2" key="1">
    <citation type="submission" date="2021-03" db="EMBL/GenBank/DDBJ databases">
        <authorList>
            <person name="Tagirdzhanova G."/>
        </authorList>
    </citation>
    <scope>NUCLEOTIDE SEQUENCE</scope>
</reference>